<organism evidence="3 4">
    <name type="scientific">Uabimicrobium amorphum</name>
    <dbReference type="NCBI Taxonomy" id="2596890"/>
    <lineage>
        <taxon>Bacteria</taxon>
        <taxon>Pseudomonadati</taxon>
        <taxon>Planctomycetota</taxon>
        <taxon>Candidatus Uabimicrobiia</taxon>
        <taxon>Candidatus Uabimicrobiales</taxon>
        <taxon>Candidatus Uabimicrobiaceae</taxon>
        <taxon>Candidatus Uabimicrobium</taxon>
    </lineage>
</organism>
<sequence length="393" mass="44479">MNKSGYYKIGLFTISGFILFAAMITMLGAGAALENSYYVETYFNESIQGLSIGAPVKYRGVQIGSVHDIDFCQNRYTSENAEYTGYVYIRIAIYPKLVGSDENAKESERQKRLQELIDRGMRTRLAQQGITGLAYIELDFFKHTKDKLGYDWKPKNIYIPSTESTISQVSDSIVTTLEKIQNVDFESIASNVNRLIITTNKLVATVEKGVSDIDVEGARKDIQNLINRTSDVAVEVERFSARINEFLGDPELESVPKDVSRIVNNFAKMTADMQDFTKELQPIAKTLSESVNNSIQNFGKLGEELTQLTKDIDDIVRQQELKDTIAEMPQIAKQWTLMAKRLNMVIRTNQANINQAVRNLRIFAEHLKQVSKNAEKYPAQLLFGDPPARERNK</sequence>
<dbReference type="KEGG" id="uam:UABAM_06290"/>
<dbReference type="InterPro" id="IPR052336">
    <property type="entry name" value="MlaD_Phospholipid_Transporter"/>
</dbReference>
<evidence type="ECO:0000259" key="2">
    <source>
        <dbReference type="Pfam" id="PF02470"/>
    </source>
</evidence>
<dbReference type="AlphaFoldDB" id="A0A5S9F6G8"/>
<dbReference type="RefSeq" id="WP_173013674.1">
    <property type="nucleotide sequence ID" value="NZ_AP019860.1"/>
</dbReference>
<keyword evidence="4" id="KW-1185">Reference proteome</keyword>
<keyword evidence="1" id="KW-0472">Membrane</keyword>
<evidence type="ECO:0000256" key="1">
    <source>
        <dbReference type="SAM" id="Phobius"/>
    </source>
</evidence>
<reference evidence="3 4" key="1">
    <citation type="submission" date="2019-08" db="EMBL/GenBank/DDBJ databases">
        <title>Complete genome sequence of Candidatus Uab amorphum.</title>
        <authorList>
            <person name="Shiratori T."/>
            <person name="Suzuki S."/>
            <person name="Kakizawa Y."/>
            <person name="Ishida K."/>
        </authorList>
    </citation>
    <scope>NUCLEOTIDE SEQUENCE [LARGE SCALE GENOMIC DNA]</scope>
    <source>
        <strain evidence="3 4">SRT547</strain>
    </source>
</reference>
<evidence type="ECO:0000313" key="3">
    <source>
        <dbReference type="EMBL" id="BBM87875.1"/>
    </source>
</evidence>
<keyword evidence="1" id="KW-0812">Transmembrane</keyword>
<protein>
    <submittedName>
        <fullName evidence="3">Glycerophosphoryl diester phosphodiesterase</fullName>
    </submittedName>
</protein>
<keyword evidence="1" id="KW-1133">Transmembrane helix</keyword>
<dbReference type="Pfam" id="PF02470">
    <property type="entry name" value="MlaD"/>
    <property type="match status" value="1"/>
</dbReference>
<feature type="domain" description="Mce/MlaD" evidence="2">
    <location>
        <begin position="36"/>
        <end position="140"/>
    </location>
</feature>
<accession>A0A5S9F6G8</accession>
<dbReference type="Proteomes" id="UP000326354">
    <property type="component" value="Chromosome"/>
</dbReference>
<dbReference type="GO" id="GO:0005548">
    <property type="term" value="F:phospholipid transporter activity"/>
    <property type="evidence" value="ECO:0007669"/>
    <property type="project" value="TreeGrafter"/>
</dbReference>
<dbReference type="PANTHER" id="PTHR33371:SF4">
    <property type="entry name" value="INTERMEMBRANE PHOSPHOLIPID TRANSPORT SYSTEM BINDING PROTEIN MLAD"/>
    <property type="match status" value="1"/>
</dbReference>
<gene>
    <name evidence="3" type="ORF">UABAM_06290</name>
</gene>
<dbReference type="PANTHER" id="PTHR33371">
    <property type="entry name" value="INTERMEMBRANE PHOSPHOLIPID TRANSPORT SYSTEM BINDING PROTEIN MLAD-RELATED"/>
    <property type="match status" value="1"/>
</dbReference>
<evidence type="ECO:0000313" key="4">
    <source>
        <dbReference type="Proteomes" id="UP000326354"/>
    </source>
</evidence>
<dbReference type="EMBL" id="AP019860">
    <property type="protein sequence ID" value="BBM87875.1"/>
    <property type="molecule type" value="Genomic_DNA"/>
</dbReference>
<feature type="transmembrane region" description="Helical" evidence="1">
    <location>
        <begin position="12"/>
        <end position="33"/>
    </location>
</feature>
<dbReference type="InterPro" id="IPR003399">
    <property type="entry name" value="Mce/MlaD"/>
</dbReference>
<name>A0A5S9F6G8_UABAM</name>
<dbReference type="SUPFAM" id="SSF58100">
    <property type="entry name" value="Bacterial hemolysins"/>
    <property type="match status" value="1"/>
</dbReference>
<proteinExistence type="predicted"/>
<dbReference type="GO" id="GO:0005543">
    <property type="term" value="F:phospholipid binding"/>
    <property type="evidence" value="ECO:0007669"/>
    <property type="project" value="TreeGrafter"/>
</dbReference>